<name>A0A291QMA5_9ACTN</name>
<accession>A0A291QMA5</accession>
<gene>
    <name evidence="2" type="ORF">KY5_7664c</name>
</gene>
<evidence type="ECO:0000313" key="3">
    <source>
        <dbReference type="Proteomes" id="UP000221011"/>
    </source>
</evidence>
<evidence type="ECO:0000313" key="2">
    <source>
        <dbReference type="EMBL" id="ATL32682.1"/>
    </source>
</evidence>
<evidence type="ECO:0000256" key="1">
    <source>
        <dbReference type="SAM" id="MobiDB-lite"/>
    </source>
</evidence>
<dbReference type="Proteomes" id="UP000221011">
    <property type="component" value="Chromosome"/>
</dbReference>
<keyword evidence="3" id="KW-1185">Reference proteome</keyword>
<sequence>MDITPTNVVFTATDGITDAKYGMFAIITTKNRAMTGAAAEQTAPISNGGWTWIASDGQTISTLDGEATSVTIDRYNDAGPVEPGAYQLDLEVFDLTPTQTQGGTLVYRDGDGMAHKWKMPSKDTGPEVPGLKKELQ</sequence>
<organism evidence="2 3">
    <name type="scientific">Streptomyces formicae</name>
    <dbReference type="NCBI Taxonomy" id="1616117"/>
    <lineage>
        <taxon>Bacteria</taxon>
        <taxon>Bacillati</taxon>
        <taxon>Actinomycetota</taxon>
        <taxon>Actinomycetes</taxon>
        <taxon>Kitasatosporales</taxon>
        <taxon>Streptomycetaceae</taxon>
        <taxon>Streptomyces</taxon>
    </lineage>
</organism>
<feature type="region of interest" description="Disordered" evidence="1">
    <location>
        <begin position="117"/>
        <end position="136"/>
    </location>
</feature>
<proteinExistence type="predicted"/>
<protein>
    <submittedName>
        <fullName evidence="2">Uncharacterized protein</fullName>
    </submittedName>
</protein>
<dbReference type="EMBL" id="CP022685">
    <property type="protein sequence ID" value="ATL32682.1"/>
    <property type="molecule type" value="Genomic_DNA"/>
</dbReference>
<reference evidence="2 3" key="1">
    <citation type="submission" date="2017-08" db="EMBL/GenBank/DDBJ databases">
        <title>Complete Genome Sequence of Streptomyces formicae KY5, the formicamycin producer.</title>
        <authorList>
            <person name="Holmes N.A."/>
            <person name="Devine R."/>
            <person name="Qin Z."/>
            <person name="Seipke R.F."/>
            <person name="Wilkinson B."/>
            <person name="Hutchings M.I."/>
        </authorList>
    </citation>
    <scope>NUCLEOTIDE SEQUENCE [LARGE SCALE GENOMIC DNA]</scope>
    <source>
        <strain evidence="2 3">KY5</strain>
    </source>
</reference>
<dbReference type="AlphaFoldDB" id="A0A291QMA5"/>
<dbReference type="KEGG" id="sfk:KY5_7664c"/>